<gene>
    <name evidence="3" type="ORF">OH76DRAFT_1458528</name>
</gene>
<evidence type="ECO:0000259" key="2">
    <source>
        <dbReference type="Pfam" id="PF18803"/>
    </source>
</evidence>
<dbReference type="InterPro" id="IPR041457">
    <property type="entry name" value="CxC2_KDZ-assoc"/>
</dbReference>
<dbReference type="PANTHER" id="PTHR33096">
    <property type="entry name" value="CXC2 DOMAIN-CONTAINING PROTEIN"/>
    <property type="match status" value="1"/>
</dbReference>
<dbReference type="Pfam" id="PF18803">
    <property type="entry name" value="CxC2"/>
    <property type="match status" value="1"/>
</dbReference>
<dbReference type="STRING" id="139420.A0A371CS13"/>
<dbReference type="EMBL" id="KZ857471">
    <property type="protein sequence ID" value="RDX43071.1"/>
    <property type="molecule type" value="Genomic_DNA"/>
</dbReference>
<dbReference type="Pfam" id="PF18758">
    <property type="entry name" value="KDZ"/>
    <property type="match status" value="1"/>
</dbReference>
<dbReference type="PANTHER" id="PTHR33096:SF1">
    <property type="entry name" value="CXC1-LIKE CYSTEINE CLUSTER ASSOCIATED WITH KDZ TRANSPOSASES DOMAIN-CONTAINING PROTEIN"/>
    <property type="match status" value="1"/>
</dbReference>
<proteinExistence type="predicted"/>
<keyword evidence="4" id="KW-1185">Reference proteome</keyword>
<accession>A0A371CS13</accession>
<feature type="region of interest" description="Disordered" evidence="1">
    <location>
        <begin position="29"/>
        <end position="62"/>
    </location>
</feature>
<reference evidence="3 4" key="1">
    <citation type="journal article" date="2018" name="Biotechnol. Biofuels">
        <title>Integrative visual omics of the white-rot fungus Polyporus brumalis exposes the biotechnological potential of its oxidative enzymes for delignifying raw plant biomass.</title>
        <authorList>
            <person name="Miyauchi S."/>
            <person name="Rancon A."/>
            <person name="Drula E."/>
            <person name="Hage H."/>
            <person name="Chaduli D."/>
            <person name="Favel A."/>
            <person name="Grisel S."/>
            <person name="Henrissat B."/>
            <person name="Herpoel-Gimbert I."/>
            <person name="Ruiz-Duenas F.J."/>
            <person name="Chevret D."/>
            <person name="Hainaut M."/>
            <person name="Lin J."/>
            <person name="Wang M."/>
            <person name="Pangilinan J."/>
            <person name="Lipzen A."/>
            <person name="Lesage-Meessen L."/>
            <person name="Navarro D."/>
            <person name="Riley R."/>
            <person name="Grigoriev I.V."/>
            <person name="Zhou S."/>
            <person name="Raouche S."/>
            <person name="Rosso M.N."/>
        </authorList>
    </citation>
    <scope>NUCLEOTIDE SEQUENCE [LARGE SCALE GENOMIC DNA]</scope>
    <source>
        <strain evidence="3 4">BRFM 1820</strain>
    </source>
</reference>
<evidence type="ECO:0000313" key="3">
    <source>
        <dbReference type="EMBL" id="RDX43071.1"/>
    </source>
</evidence>
<dbReference type="OrthoDB" id="2793259at2759"/>
<name>A0A371CS13_9APHY</name>
<dbReference type="AlphaFoldDB" id="A0A371CS13"/>
<feature type="domain" description="CxC2-like cysteine cluster KDZ transposase-associated" evidence="2">
    <location>
        <begin position="215"/>
        <end position="322"/>
    </location>
</feature>
<protein>
    <recommendedName>
        <fullName evidence="2">CxC2-like cysteine cluster KDZ transposase-associated domain-containing protein</fullName>
    </recommendedName>
</protein>
<sequence>MAPRWLSSLRKFFMKRRGRTRVAHYDITDSDEDDAGCPSGARTPPTEKHAHTDWGHRAHRASARTSYIDVPISPNKRQRRRAASTPPSSLPSLVEDCACDYDLPPLPADIDYLYHQMEQLEAEYKGPRKRTAGDRPILQWAAEAEAFLAELLRLEGRGDYNTPFCHCGAHGPLFRCEDCHDVRLHCQQCILGAHDAHPLHRLRRWDFDHFTRVTLKSLGHVVQLGHEPGETCVNPRVPWGDDFVLVDLSGVHELTVRYCGCESAIQHHLQLLRARWYPATSTNPKTAATFQVLESFHLLSVQSKVSAFEYYSTLSRRTENTNVDTPKDRYPAFLAMAREWRHLKMMKRAGRGNAPEGIAGTQAGACAVECPACPQPGKNMPTDPVEAQSWLQRLCIAIDANFRLKRKKVSSDAVDPSLNKGTAYIVEEHAYKAHLMKHDTLQHGDTSDHCNNHDAVKLATLKGAVGLAASGVASVDCARHEVKRPCSTGDLQKGERYVNIDYLVHSSLQQNAPTDVLASYDIACHFDRKLATRWWEYGFENNHNIQWAIPKFHINAHREPCRAAYNLRYLPFSARDDGEGIERIWSRLNAAAASTREMGPGSRRDTLDDIFAHHNWLKVCYLPATLLKRIKKAVVQRNEQATAFAQYTASLPADATARWRAAVEAWEADGSQPNPFLIKRPTITQAAIKRQLAEEDANALKAGTAEVMHEKCSASGMLIAAIELEETQRRLKKEAASLAVHATDIQRARAIEHQNALHRRVHAWTDIQQLYMPGVAAQRQRLLAAAEDASQPFNIPLLLPSATVGSASSTPALMDIEWRLRYAQALDALSDLRGHLELRTHLYKFKDRFARGQRANTRAQTVVNQAQAKIDADAARYRAAYAALCALAVPLGKIGWASHLAPLQTSDIRHVTEGEEGETEGRRTMSWIWKASSSAPSDPSDGTGAPIDTSLQESLRVEWCKARARAARWTEEVELLLEEMRRTIVYHTWRAGMWHDVVNQVHEGRPDYLEGANAYARRQAAVRVAMRDFCAVTWRHVHQWVFLGLDATEDDLDAVAAPQVEEEASAAE</sequence>
<evidence type="ECO:0000313" key="4">
    <source>
        <dbReference type="Proteomes" id="UP000256964"/>
    </source>
</evidence>
<feature type="region of interest" description="Disordered" evidence="1">
    <location>
        <begin position="71"/>
        <end position="90"/>
    </location>
</feature>
<dbReference type="InterPro" id="IPR040521">
    <property type="entry name" value="KDZ"/>
</dbReference>
<organism evidence="3 4">
    <name type="scientific">Lentinus brumalis</name>
    <dbReference type="NCBI Taxonomy" id="2498619"/>
    <lineage>
        <taxon>Eukaryota</taxon>
        <taxon>Fungi</taxon>
        <taxon>Dikarya</taxon>
        <taxon>Basidiomycota</taxon>
        <taxon>Agaricomycotina</taxon>
        <taxon>Agaricomycetes</taxon>
        <taxon>Polyporales</taxon>
        <taxon>Polyporaceae</taxon>
        <taxon>Lentinus</taxon>
    </lineage>
</organism>
<evidence type="ECO:0000256" key="1">
    <source>
        <dbReference type="SAM" id="MobiDB-lite"/>
    </source>
</evidence>
<dbReference type="Proteomes" id="UP000256964">
    <property type="component" value="Unassembled WGS sequence"/>
</dbReference>
<feature type="compositionally biased region" description="Basic and acidic residues" evidence="1">
    <location>
        <begin position="45"/>
        <end position="56"/>
    </location>
</feature>